<dbReference type="EMBL" id="GG657461">
    <property type="protein sequence ID" value="OAT11044.1"/>
    <property type="molecule type" value="Genomic_DNA"/>
</dbReference>
<sequence length="105" mass="11869">MGSELYLTTEGKRKKKKKNPSATMSFLIPQAQWTSCSQSINIEHGRTRVRAIPVELRNRTSLEPKQTGPHGSLRGMQNTAHKTRMPVPFNHCKSVRSNLNLLAQE</sequence>
<organism evidence="2 3">
    <name type="scientific">Blastomyces gilchristii (strain SLH14081)</name>
    <name type="common">Blastomyces dermatitidis</name>
    <dbReference type="NCBI Taxonomy" id="559298"/>
    <lineage>
        <taxon>Eukaryota</taxon>
        <taxon>Fungi</taxon>
        <taxon>Dikarya</taxon>
        <taxon>Ascomycota</taxon>
        <taxon>Pezizomycotina</taxon>
        <taxon>Eurotiomycetes</taxon>
        <taxon>Eurotiomycetidae</taxon>
        <taxon>Onygenales</taxon>
        <taxon>Ajellomycetaceae</taxon>
        <taxon>Blastomyces</taxon>
    </lineage>
</organism>
<evidence type="ECO:0000313" key="3">
    <source>
        <dbReference type="Proteomes" id="UP000002038"/>
    </source>
</evidence>
<gene>
    <name evidence="2" type="ORF">BDBG_06799</name>
</gene>
<proteinExistence type="predicted"/>
<keyword evidence="3" id="KW-1185">Reference proteome</keyword>
<dbReference type="GeneID" id="42528191"/>
<dbReference type="RefSeq" id="XP_031579638.1">
    <property type="nucleotide sequence ID" value="XM_031722777.1"/>
</dbReference>
<dbReference type="Proteomes" id="UP000002038">
    <property type="component" value="Unassembled WGS sequence"/>
</dbReference>
<accession>A0A179USN6</accession>
<reference evidence="3" key="1">
    <citation type="journal article" date="2015" name="PLoS Genet.">
        <title>The dynamic genome and transcriptome of the human fungal pathogen Blastomyces and close relative Emmonsia.</title>
        <authorList>
            <person name="Munoz J.F."/>
            <person name="Gauthier G.M."/>
            <person name="Desjardins C.A."/>
            <person name="Gallo J.E."/>
            <person name="Holder J."/>
            <person name="Sullivan T.D."/>
            <person name="Marty A.J."/>
            <person name="Carmen J.C."/>
            <person name="Chen Z."/>
            <person name="Ding L."/>
            <person name="Gujja S."/>
            <person name="Magrini V."/>
            <person name="Misas E."/>
            <person name="Mitreva M."/>
            <person name="Priest M."/>
            <person name="Saif S."/>
            <person name="Whiston E.A."/>
            <person name="Young S."/>
            <person name="Zeng Q."/>
            <person name="Goldman W.E."/>
            <person name="Mardis E.R."/>
            <person name="Taylor J.W."/>
            <person name="McEwen J.G."/>
            <person name="Clay O.K."/>
            <person name="Klein B.S."/>
            <person name="Cuomo C.A."/>
        </authorList>
    </citation>
    <scope>NUCLEOTIDE SEQUENCE [LARGE SCALE GENOMIC DNA]</scope>
    <source>
        <strain evidence="3">SLH14081</strain>
    </source>
</reference>
<name>A0A179USN6_BLAGS</name>
<feature type="region of interest" description="Disordered" evidence="1">
    <location>
        <begin position="1"/>
        <end position="22"/>
    </location>
</feature>
<feature type="region of interest" description="Disordered" evidence="1">
    <location>
        <begin position="57"/>
        <end position="77"/>
    </location>
</feature>
<dbReference type="KEGG" id="bgh:BDBG_06799"/>
<evidence type="ECO:0000256" key="1">
    <source>
        <dbReference type="SAM" id="MobiDB-lite"/>
    </source>
</evidence>
<dbReference type="AlphaFoldDB" id="A0A179USN6"/>
<protein>
    <submittedName>
        <fullName evidence="2">Uncharacterized protein</fullName>
    </submittedName>
</protein>
<evidence type="ECO:0000313" key="2">
    <source>
        <dbReference type="EMBL" id="OAT11044.1"/>
    </source>
</evidence>
<dbReference type="VEuPathDB" id="FungiDB:BDBG_06799"/>